<reference evidence="4 5" key="1">
    <citation type="submission" date="2021-02" db="EMBL/GenBank/DDBJ databases">
        <title>Plant Genome Project.</title>
        <authorList>
            <person name="Zhang R.-G."/>
        </authorList>
    </citation>
    <scope>NUCLEOTIDE SEQUENCE [LARGE SCALE GENOMIC DNA]</scope>
    <source>
        <tissue evidence="4">Leaves</tissue>
    </source>
</reference>
<gene>
    <name evidence="4" type="ORF">JRO89_XS12G0111300</name>
</gene>
<evidence type="ECO:0000259" key="3">
    <source>
        <dbReference type="Pfam" id="PF12697"/>
    </source>
</evidence>
<dbReference type="Gene3D" id="3.40.50.1820">
    <property type="entry name" value="alpha/beta hydrolase"/>
    <property type="match status" value="1"/>
</dbReference>
<dbReference type="Proteomes" id="UP000827721">
    <property type="component" value="Unassembled WGS sequence"/>
</dbReference>
<accession>A0ABQ8HC99</accession>
<keyword evidence="2" id="KW-0378">Hydrolase</keyword>
<dbReference type="InterPro" id="IPR000073">
    <property type="entry name" value="AB_hydrolase_1"/>
</dbReference>
<evidence type="ECO:0000313" key="5">
    <source>
        <dbReference type="Proteomes" id="UP000827721"/>
    </source>
</evidence>
<dbReference type="EMBL" id="JAFEMO010000012">
    <property type="protein sequence ID" value="KAH7554102.1"/>
    <property type="molecule type" value="Genomic_DNA"/>
</dbReference>
<dbReference type="SUPFAM" id="SSF53474">
    <property type="entry name" value="alpha/beta-Hydrolases"/>
    <property type="match status" value="1"/>
</dbReference>
<protein>
    <recommendedName>
        <fullName evidence="3">AB hydrolase-1 domain-containing protein</fullName>
    </recommendedName>
</protein>
<evidence type="ECO:0000256" key="2">
    <source>
        <dbReference type="ARBA" id="ARBA00022801"/>
    </source>
</evidence>
<dbReference type="InterPro" id="IPR051601">
    <property type="entry name" value="Serine_prot/Carboxylest_S33"/>
</dbReference>
<proteinExistence type="inferred from homology"/>
<dbReference type="InterPro" id="IPR029058">
    <property type="entry name" value="AB_hydrolase_fold"/>
</dbReference>
<comment type="caution">
    <text evidence="4">The sequence shown here is derived from an EMBL/GenBank/DDBJ whole genome shotgun (WGS) entry which is preliminary data.</text>
</comment>
<organism evidence="4 5">
    <name type="scientific">Xanthoceras sorbifolium</name>
    <dbReference type="NCBI Taxonomy" id="99658"/>
    <lineage>
        <taxon>Eukaryota</taxon>
        <taxon>Viridiplantae</taxon>
        <taxon>Streptophyta</taxon>
        <taxon>Embryophyta</taxon>
        <taxon>Tracheophyta</taxon>
        <taxon>Spermatophyta</taxon>
        <taxon>Magnoliopsida</taxon>
        <taxon>eudicotyledons</taxon>
        <taxon>Gunneridae</taxon>
        <taxon>Pentapetalae</taxon>
        <taxon>rosids</taxon>
        <taxon>malvids</taxon>
        <taxon>Sapindales</taxon>
        <taxon>Sapindaceae</taxon>
        <taxon>Xanthoceroideae</taxon>
        <taxon>Xanthoceras</taxon>
    </lineage>
</organism>
<dbReference type="Pfam" id="PF12697">
    <property type="entry name" value="Abhydrolase_6"/>
    <property type="match status" value="1"/>
</dbReference>
<dbReference type="PANTHER" id="PTHR43248:SF3">
    <property type="entry name" value="AB HYDROLASE-1 DOMAIN-CONTAINING PROTEIN"/>
    <property type="match status" value="1"/>
</dbReference>
<comment type="similarity">
    <text evidence="1">Belongs to the peptidase S33 family.</text>
</comment>
<feature type="domain" description="AB hydrolase-1" evidence="3">
    <location>
        <begin position="54"/>
        <end position="341"/>
    </location>
</feature>
<evidence type="ECO:0000256" key="1">
    <source>
        <dbReference type="ARBA" id="ARBA00010088"/>
    </source>
</evidence>
<sequence>MARILKNKQCGYNLLIRFLNSPSPGKATTRWVQTLAYEEVRFSTDKPYTCTAFILHGLLGSGRNWRSFSRDLASSLSKTSPSSEWRMVLVDLRNHGMSAEIEGLEPPHDMANAANDLANLVKAEGWAWPDVVVGHSMGGKVALHFAQSCARANYGQSAASPKQGFPWWHWLGTQQSLKLAYYKQLWVLDSIPGAVDPRKIDGEVEKVLQTLQSLPSTVPSRKWLVNRMMELGFSKSLSDWIGSNLKKSGEHETWAFNLEGAIQMFNSYCEMSYWPLLEHPPQGTEIAIVRAEKSDRWDPDVIQRLESRASEGGDGREGKVSVHILPNSGHWVHVDNPKGLLEIMAPKIASI</sequence>
<dbReference type="PANTHER" id="PTHR43248">
    <property type="entry name" value="2-SUCCINYL-6-HYDROXY-2,4-CYCLOHEXADIENE-1-CARBOXYLATE SYNTHASE"/>
    <property type="match status" value="1"/>
</dbReference>
<evidence type="ECO:0000313" key="4">
    <source>
        <dbReference type="EMBL" id="KAH7554102.1"/>
    </source>
</evidence>
<name>A0ABQ8HC99_9ROSI</name>
<keyword evidence="5" id="KW-1185">Reference proteome</keyword>